<evidence type="ECO:0000313" key="3">
    <source>
        <dbReference type="Proteomes" id="UP000294567"/>
    </source>
</evidence>
<reference evidence="2 3" key="1">
    <citation type="submission" date="2019-03" db="EMBL/GenBank/DDBJ databases">
        <title>Genomic Encyclopedia of Type Strains, Phase IV (KMG-IV): sequencing the most valuable type-strain genomes for metagenomic binning, comparative biology and taxonomic classification.</title>
        <authorList>
            <person name="Goeker M."/>
        </authorList>
    </citation>
    <scope>NUCLEOTIDE SEQUENCE [LARGE SCALE GENOMIC DNA]</scope>
    <source>
        <strain evidence="2 3">DSM 26752</strain>
    </source>
</reference>
<protein>
    <submittedName>
        <fullName evidence="2">Uncharacterized protein</fullName>
    </submittedName>
</protein>
<keyword evidence="1" id="KW-0175">Coiled coil</keyword>
<keyword evidence="3" id="KW-1185">Reference proteome</keyword>
<organism evidence="2 3">
    <name type="scientific">Keratinibaculum paraultunense</name>
    <dbReference type="NCBI Taxonomy" id="1278232"/>
    <lineage>
        <taxon>Bacteria</taxon>
        <taxon>Bacillati</taxon>
        <taxon>Bacillota</taxon>
        <taxon>Tissierellia</taxon>
        <taxon>Tissierellales</taxon>
        <taxon>Tepidimicrobiaceae</taxon>
        <taxon>Keratinibaculum</taxon>
    </lineage>
</organism>
<evidence type="ECO:0000313" key="2">
    <source>
        <dbReference type="EMBL" id="TCS91306.1"/>
    </source>
</evidence>
<dbReference type="OrthoDB" id="1708367at2"/>
<proteinExistence type="predicted"/>
<comment type="caution">
    <text evidence="2">The sequence shown here is derived from an EMBL/GenBank/DDBJ whole genome shotgun (WGS) entry which is preliminary data.</text>
</comment>
<gene>
    <name evidence="2" type="ORF">EDD65_102240</name>
</gene>
<evidence type="ECO:0000256" key="1">
    <source>
        <dbReference type="SAM" id="Coils"/>
    </source>
</evidence>
<accession>A0A4R3KZ33</accession>
<dbReference type="EMBL" id="SMAE01000002">
    <property type="protein sequence ID" value="TCS91306.1"/>
    <property type="molecule type" value="Genomic_DNA"/>
</dbReference>
<dbReference type="Proteomes" id="UP000294567">
    <property type="component" value="Unassembled WGS sequence"/>
</dbReference>
<dbReference type="AlphaFoldDB" id="A0A4R3KZ33"/>
<feature type="coiled-coil region" evidence="1">
    <location>
        <begin position="4"/>
        <end position="49"/>
    </location>
</feature>
<sequence length="91" mass="10655">MNNEEKILELLNQVQSQISSLEKKVDDNHVEVLNELQEIKEQIHELDTKNAANHIATKTKLDKISDDLDFLTHKEFQTEKEIFNLKKKIAK</sequence>
<dbReference type="RefSeq" id="WP_132026053.1">
    <property type="nucleotide sequence ID" value="NZ_CP068564.1"/>
</dbReference>
<name>A0A4R3KZ33_9FIRM</name>